<accession>A0A5J4SZ89</accession>
<dbReference type="SUPFAM" id="SSF56281">
    <property type="entry name" value="Metallo-hydrolase/oxidoreductase"/>
    <property type="match status" value="1"/>
</dbReference>
<evidence type="ECO:0000259" key="1">
    <source>
        <dbReference type="SMART" id="SM00849"/>
    </source>
</evidence>
<proteinExistence type="predicted"/>
<feature type="domain" description="Metallo-beta-lactamase" evidence="1">
    <location>
        <begin position="47"/>
        <end position="209"/>
    </location>
</feature>
<dbReference type="Gene3D" id="3.60.15.10">
    <property type="entry name" value="Ribonuclease Z/Hydroxyacylglutathione hydrolase-like"/>
    <property type="match status" value="1"/>
</dbReference>
<comment type="caution">
    <text evidence="2">The sequence shown here is derived from an EMBL/GenBank/DDBJ whole genome shotgun (WGS) entry which is preliminary data.</text>
</comment>
<name>A0A5J4SZ89_9ZZZZ</name>
<dbReference type="SMART" id="SM00849">
    <property type="entry name" value="Lactamase_B"/>
    <property type="match status" value="1"/>
</dbReference>
<evidence type="ECO:0000313" key="2">
    <source>
        <dbReference type="EMBL" id="KAA6351337.1"/>
    </source>
</evidence>
<dbReference type="InterPro" id="IPR036866">
    <property type="entry name" value="RibonucZ/Hydroxyglut_hydro"/>
</dbReference>
<organism evidence="2">
    <name type="scientific">termite gut metagenome</name>
    <dbReference type="NCBI Taxonomy" id="433724"/>
    <lineage>
        <taxon>unclassified sequences</taxon>
        <taxon>metagenomes</taxon>
        <taxon>organismal metagenomes</taxon>
    </lineage>
</organism>
<dbReference type="AlphaFoldDB" id="A0A5J4SZ89"/>
<protein>
    <submittedName>
        <fullName evidence="2">Hydroxyacylglutathione hydrolase</fullName>
        <ecNumber evidence="2">3.1.2.6</ecNumber>
    </submittedName>
</protein>
<dbReference type="GO" id="GO:0004416">
    <property type="term" value="F:hydroxyacylglutathione hydrolase activity"/>
    <property type="evidence" value="ECO:0007669"/>
    <property type="project" value="UniProtKB-EC"/>
</dbReference>
<dbReference type="EMBL" id="SNRY01000015">
    <property type="protein sequence ID" value="KAA6351337.1"/>
    <property type="molecule type" value="Genomic_DNA"/>
</dbReference>
<dbReference type="EC" id="3.1.2.6" evidence="2"/>
<dbReference type="InterPro" id="IPR001279">
    <property type="entry name" value="Metallo-B-lactamas"/>
</dbReference>
<reference evidence="2" key="1">
    <citation type="submission" date="2019-03" db="EMBL/GenBank/DDBJ databases">
        <title>Single cell metagenomics reveals metabolic interactions within the superorganism composed of flagellate Streblomastix strix and complex community of Bacteroidetes bacteria on its surface.</title>
        <authorList>
            <person name="Treitli S.C."/>
            <person name="Kolisko M."/>
            <person name="Husnik F."/>
            <person name="Keeling P."/>
            <person name="Hampl V."/>
        </authorList>
    </citation>
    <scope>NUCLEOTIDE SEQUENCE</scope>
    <source>
        <strain evidence="2">STM</strain>
    </source>
</reference>
<dbReference type="InterPro" id="IPR050855">
    <property type="entry name" value="NDM-1-like"/>
</dbReference>
<dbReference type="PANTHER" id="PTHR42951:SF22">
    <property type="entry name" value="METALLO BETA-LACTAMASE SUPERFAMILY LIPOPROTEIN"/>
    <property type="match status" value="1"/>
</dbReference>
<gene>
    <name evidence="2" type="ORF">EZS27_001300</name>
</gene>
<sequence length="272" mass="30922">MKTKILFVSIFCLVFCNVVFAQEVFKNADLTISKLDQGVWVVETADMTTMYIIEGEERAMLIDTGTQCEALDETIRKITDKPLYVVITHNHGDHSGNIRYFDEVYMHPLDTVIPVKIPFTGKYNWINDGDVFDLGGRIIEAIWLPGHTPGSIVLLDKTIGVCYTGDTFGSGQVWLQLMPHLPMSTYYKSCIRMEEIMKDQHITKVYCGHYPYLKRALDLNYIADMKELAKKLIDGDTSSSKPYDRKVGIVEKPAFVQKGDAVIVYDSENINR</sequence>
<dbReference type="Pfam" id="PF00753">
    <property type="entry name" value="Lactamase_B"/>
    <property type="match status" value="1"/>
</dbReference>
<dbReference type="PANTHER" id="PTHR42951">
    <property type="entry name" value="METALLO-BETA-LACTAMASE DOMAIN-CONTAINING"/>
    <property type="match status" value="1"/>
</dbReference>
<keyword evidence="2" id="KW-0378">Hydrolase</keyword>